<dbReference type="EMBL" id="AP027272">
    <property type="protein sequence ID" value="BDX04796.1"/>
    <property type="molecule type" value="Genomic_DNA"/>
</dbReference>
<reference evidence="2" key="1">
    <citation type="submission" date="2023-01" db="EMBL/GenBank/DDBJ databases">
        <title>Complete genome sequence of Planctobacterium marinum strain Dej080120_11.</title>
        <authorList>
            <person name="Ueki S."/>
            <person name="Maruyama F."/>
        </authorList>
    </citation>
    <scope>NUCLEOTIDE SEQUENCE</scope>
    <source>
        <strain evidence="2">Dej080120_11</strain>
    </source>
</reference>
<dbReference type="RefSeq" id="WP_338290641.1">
    <property type="nucleotide sequence ID" value="NZ_AP027272.1"/>
</dbReference>
<evidence type="ECO:0000313" key="2">
    <source>
        <dbReference type="EMBL" id="BDX04796.1"/>
    </source>
</evidence>
<evidence type="ECO:0008006" key="4">
    <source>
        <dbReference type="Google" id="ProtNLM"/>
    </source>
</evidence>
<keyword evidence="1" id="KW-0472">Membrane</keyword>
<dbReference type="KEGG" id="pmaw:MACH26_03170"/>
<dbReference type="InterPro" id="IPR018723">
    <property type="entry name" value="DUF2254_membrane"/>
</dbReference>
<sequence length="418" mass="46318">MQNLWFLPLVVMALVCGLFGATIWLDTMHVLTTIKPFSFFYQLDIDASRALIGKLAAAIMTMAGIVFSLVFVALSLASGQFGPRLLQHFISDKMTQTALGLFIATFVFQSLTFLSLGENLPFDTVPGITLSLALLMVLMCLLFLVFYIHHLAKSLQADVVVDGIFQRLKNKLLKIKVPKIKQQEAIEATFSEATQGRVKIALKLKESGYMQAIDKNKLSHYCAQNQLFVCCLCNPGDYIVAGEPVAHVYGEENADGQNEELARYFKLGATRTALQDLEFEIHQLTEIAIRSLSTGINDPFTAHTCIDKLSEVAIIVTSHGLPSPFTLDKHQEPRLRLPALELPTVFEHLFSAVIRHGKTDFSVANCFVAAFLRIAPHCKAELARKALQQQVTLFLAQQQGNVTDAEHAHFVARLAAIQ</sequence>
<feature type="transmembrane region" description="Helical" evidence="1">
    <location>
        <begin position="98"/>
        <end position="116"/>
    </location>
</feature>
<dbReference type="AlphaFoldDB" id="A0AA48HHK2"/>
<keyword evidence="3" id="KW-1185">Reference proteome</keyword>
<feature type="transmembrane region" description="Helical" evidence="1">
    <location>
        <begin position="55"/>
        <end position="77"/>
    </location>
</feature>
<protein>
    <recommendedName>
        <fullName evidence="4">DUF2254 domain-containing protein</fullName>
    </recommendedName>
</protein>
<name>A0AA48HHK2_9ALTE</name>
<keyword evidence="1" id="KW-1133">Transmembrane helix</keyword>
<dbReference type="Proteomes" id="UP001333710">
    <property type="component" value="Chromosome"/>
</dbReference>
<evidence type="ECO:0000313" key="3">
    <source>
        <dbReference type="Proteomes" id="UP001333710"/>
    </source>
</evidence>
<accession>A0AA48HHK2</accession>
<feature type="transmembrane region" description="Helical" evidence="1">
    <location>
        <begin position="128"/>
        <end position="148"/>
    </location>
</feature>
<gene>
    <name evidence="2" type="ORF">MACH26_03170</name>
</gene>
<keyword evidence="1" id="KW-0812">Transmembrane</keyword>
<proteinExistence type="predicted"/>
<organism evidence="2 3">
    <name type="scientific">Planctobacterium marinum</name>
    <dbReference type="NCBI Taxonomy" id="1631968"/>
    <lineage>
        <taxon>Bacteria</taxon>
        <taxon>Pseudomonadati</taxon>
        <taxon>Pseudomonadota</taxon>
        <taxon>Gammaproteobacteria</taxon>
        <taxon>Alteromonadales</taxon>
        <taxon>Alteromonadaceae</taxon>
        <taxon>Planctobacterium</taxon>
    </lineage>
</organism>
<evidence type="ECO:0000256" key="1">
    <source>
        <dbReference type="SAM" id="Phobius"/>
    </source>
</evidence>
<dbReference type="Pfam" id="PF10011">
    <property type="entry name" value="DUF2254"/>
    <property type="match status" value="1"/>
</dbReference>